<dbReference type="Pfam" id="PF00383">
    <property type="entry name" value="dCMP_cyt_deam_1"/>
    <property type="match status" value="1"/>
</dbReference>
<dbReference type="PANTHER" id="PTHR11079">
    <property type="entry name" value="CYTOSINE DEAMINASE FAMILY MEMBER"/>
    <property type="match status" value="1"/>
</dbReference>
<dbReference type="RefSeq" id="WP_301855887.1">
    <property type="nucleotide sequence ID" value="NZ_JAUJWU010000001.1"/>
</dbReference>
<comment type="caution">
    <text evidence="4">The sequence shown here is derived from an EMBL/GenBank/DDBJ whole genome shotgun (WGS) entry which is preliminary data.</text>
</comment>
<protein>
    <submittedName>
        <fullName evidence="4">Nucleoside deaminase</fullName>
    </submittedName>
</protein>
<dbReference type="CDD" id="cd01285">
    <property type="entry name" value="nucleoside_deaminase"/>
    <property type="match status" value="1"/>
</dbReference>
<evidence type="ECO:0000313" key="5">
    <source>
        <dbReference type="Proteomes" id="UP001172142"/>
    </source>
</evidence>
<keyword evidence="1" id="KW-0479">Metal-binding</keyword>
<evidence type="ECO:0000256" key="2">
    <source>
        <dbReference type="ARBA" id="ARBA00022833"/>
    </source>
</evidence>
<evidence type="ECO:0000256" key="1">
    <source>
        <dbReference type="ARBA" id="ARBA00022723"/>
    </source>
</evidence>
<dbReference type="PROSITE" id="PS51747">
    <property type="entry name" value="CYT_DCMP_DEAMINASES_2"/>
    <property type="match status" value="1"/>
</dbReference>
<dbReference type="InterPro" id="IPR016192">
    <property type="entry name" value="APOBEC/CMP_deaminase_Zn-bd"/>
</dbReference>
<dbReference type="Proteomes" id="UP001172142">
    <property type="component" value="Unassembled WGS sequence"/>
</dbReference>
<name>A0ABT8NBU4_9BACL</name>
<reference evidence="4 5" key="1">
    <citation type="submission" date="2023-07" db="EMBL/GenBank/DDBJ databases">
        <title>Novel species in genus Planococcus.</title>
        <authorList>
            <person name="Ning S."/>
        </authorList>
    </citation>
    <scope>NUCLEOTIDE SEQUENCE [LARGE SCALE GENOMIC DNA]</scope>
    <source>
        <strain evidence="4 5">N017</strain>
    </source>
</reference>
<feature type="domain" description="CMP/dCMP-type deaminase" evidence="3">
    <location>
        <begin position="1"/>
        <end position="112"/>
    </location>
</feature>
<accession>A0ABT8NBU4</accession>
<gene>
    <name evidence="4" type="ORF">QWY13_07575</name>
</gene>
<organism evidence="4 5">
    <name type="scientific">Planococcus shenhongbingii</name>
    <dbReference type="NCBI Taxonomy" id="3058398"/>
    <lineage>
        <taxon>Bacteria</taxon>
        <taxon>Bacillati</taxon>
        <taxon>Bacillota</taxon>
        <taxon>Bacilli</taxon>
        <taxon>Bacillales</taxon>
        <taxon>Caryophanaceae</taxon>
        <taxon>Planococcus</taxon>
    </lineage>
</organism>
<evidence type="ECO:0000259" key="3">
    <source>
        <dbReference type="PROSITE" id="PS51747"/>
    </source>
</evidence>
<sequence length="154" mass="17027">MDQFMERAVELSLANVREGGQPFGAVLVKDNQILAEGVNKLHKIQDVSGHAEMLAIRRAQQALKADSLAGSIMYASGEPCPMCLAAMYMAGIEEAYYCASVEEAVQAGLGKSQIIYEDLRKPKAERRLSMTQMPLAEDRENPLELWVKHSSEKI</sequence>
<keyword evidence="5" id="KW-1185">Reference proteome</keyword>
<dbReference type="Gene3D" id="3.40.140.10">
    <property type="entry name" value="Cytidine Deaminase, domain 2"/>
    <property type="match status" value="1"/>
</dbReference>
<keyword evidence="2" id="KW-0862">Zinc</keyword>
<proteinExistence type="predicted"/>
<evidence type="ECO:0000313" key="4">
    <source>
        <dbReference type="EMBL" id="MDN7245357.1"/>
    </source>
</evidence>
<dbReference type="EMBL" id="JAUJWU010000001">
    <property type="protein sequence ID" value="MDN7245357.1"/>
    <property type="molecule type" value="Genomic_DNA"/>
</dbReference>
<dbReference type="PROSITE" id="PS00903">
    <property type="entry name" value="CYT_DCMP_DEAMINASES_1"/>
    <property type="match status" value="1"/>
</dbReference>
<dbReference type="InterPro" id="IPR016193">
    <property type="entry name" value="Cytidine_deaminase-like"/>
</dbReference>
<dbReference type="InterPro" id="IPR002125">
    <property type="entry name" value="CMP_dCMP_dom"/>
</dbReference>
<dbReference type="PANTHER" id="PTHR11079:SF161">
    <property type="entry name" value="CMP_DCMP-TYPE DEAMINASE DOMAIN-CONTAINING PROTEIN"/>
    <property type="match status" value="1"/>
</dbReference>
<dbReference type="SUPFAM" id="SSF53927">
    <property type="entry name" value="Cytidine deaminase-like"/>
    <property type="match status" value="1"/>
</dbReference>